<protein>
    <submittedName>
        <fullName evidence="1">Uncharacterized protein</fullName>
    </submittedName>
</protein>
<comment type="caution">
    <text evidence="1">The sequence shown here is derived from an EMBL/GenBank/DDBJ whole genome shotgun (WGS) entry which is preliminary data.</text>
</comment>
<dbReference type="EMBL" id="MEUX01000026">
    <property type="protein sequence ID" value="OGC46934.1"/>
    <property type="molecule type" value="Genomic_DNA"/>
</dbReference>
<evidence type="ECO:0000313" key="2">
    <source>
        <dbReference type="Proteomes" id="UP000176444"/>
    </source>
</evidence>
<name>A0A1F4UPR9_UNCKA</name>
<accession>A0A1F4UPR9</accession>
<gene>
    <name evidence="1" type="ORF">A2713_00940</name>
</gene>
<dbReference type="Proteomes" id="UP000176444">
    <property type="component" value="Unassembled WGS sequence"/>
</dbReference>
<reference evidence="1 2" key="1">
    <citation type="journal article" date="2016" name="Nat. Commun.">
        <title>Thousands of microbial genomes shed light on interconnected biogeochemical processes in an aquifer system.</title>
        <authorList>
            <person name="Anantharaman K."/>
            <person name="Brown C.T."/>
            <person name="Hug L.A."/>
            <person name="Sharon I."/>
            <person name="Castelle C.J."/>
            <person name="Probst A.J."/>
            <person name="Thomas B.C."/>
            <person name="Singh A."/>
            <person name="Wilkins M.J."/>
            <person name="Karaoz U."/>
            <person name="Brodie E.L."/>
            <person name="Williams K.H."/>
            <person name="Hubbard S.S."/>
            <person name="Banfield J.F."/>
        </authorList>
    </citation>
    <scope>NUCLEOTIDE SEQUENCE [LARGE SCALE GENOMIC DNA]</scope>
</reference>
<proteinExistence type="predicted"/>
<organism evidence="1 2">
    <name type="scientific">candidate division WWE3 bacterium RIFCSPHIGHO2_01_FULL_35_17</name>
    <dbReference type="NCBI Taxonomy" id="1802614"/>
    <lineage>
        <taxon>Bacteria</taxon>
        <taxon>Katanobacteria</taxon>
    </lineage>
</organism>
<evidence type="ECO:0000313" key="1">
    <source>
        <dbReference type="EMBL" id="OGC46934.1"/>
    </source>
</evidence>
<sequence>MNPTATVLEEAMTNRGDDGLVVNEEFGVASVSQSPNIRRYPVVSAPVGNVFNVQSSKATLGSKYNPDTDTQASQLESASRRVDDARTWESLMVIALEG</sequence>
<dbReference type="AlphaFoldDB" id="A0A1F4UPR9"/>